<feature type="compositionally biased region" description="Low complexity" evidence="12">
    <location>
        <begin position="1158"/>
        <end position="1176"/>
    </location>
</feature>
<evidence type="ECO:0000256" key="3">
    <source>
        <dbReference type="ARBA" id="ARBA00004550"/>
    </source>
</evidence>
<keyword evidence="5" id="KW-0963">Cytoplasm</keyword>
<keyword evidence="6" id="KW-0964">Secreted</keyword>
<evidence type="ECO:0000256" key="7">
    <source>
        <dbReference type="ARBA" id="ARBA00022703"/>
    </source>
</evidence>
<dbReference type="Pfam" id="PF12057">
    <property type="entry name" value="BAG6"/>
    <property type="match status" value="1"/>
</dbReference>
<feature type="region of interest" description="Disordered" evidence="12">
    <location>
        <begin position="203"/>
        <end position="271"/>
    </location>
</feature>
<dbReference type="SUPFAM" id="SSF48371">
    <property type="entry name" value="ARM repeat"/>
    <property type="match status" value="1"/>
</dbReference>
<feature type="region of interest" description="Disordered" evidence="12">
    <location>
        <begin position="450"/>
        <end position="485"/>
    </location>
</feature>
<feature type="compositionally biased region" description="Polar residues" evidence="12">
    <location>
        <begin position="719"/>
        <end position="731"/>
    </location>
</feature>
<dbReference type="Pfam" id="PF00240">
    <property type="entry name" value="ubiquitin"/>
    <property type="match status" value="1"/>
</dbReference>
<keyword evidence="15" id="KW-1185">Reference proteome</keyword>
<feature type="region of interest" description="Disordered" evidence="12">
    <location>
        <begin position="1138"/>
        <end position="1204"/>
    </location>
</feature>
<accession>A0AAN9TCR4</accession>
<evidence type="ECO:0000313" key="15">
    <source>
        <dbReference type="Proteomes" id="UP001367676"/>
    </source>
</evidence>
<dbReference type="InterPro" id="IPR029071">
    <property type="entry name" value="Ubiquitin-like_domsf"/>
</dbReference>
<dbReference type="GO" id="GO:0005576">
    <property type="term" value="C:extracellular region"/>
    <property type="evidence" value="ECO:0007669"/>
    <property type="project" value="UniProtKB-SubCell"/>
</dbReference>
<dbReference type="InterPro" id="IPR000626">
    <property type="entry name" value="Ubiquitin-like_dom"/>
</dbReference>
<dbReference type="InterPro" id="IPR021925">
    <property type="entry name" value="BAG6"/>
</dbReference>
<feature type="compositionally biased region" description="Low complexity" evidence="12">
    <location>
        <begin position="206"/>
        <end position="220"/>
    </location>
</feature>
<evidence type="ECO:0000256" key="12">
    <source>
        <dbReference type="SAM" id="MobiDB-lite"/>
    </source>
</evidence>
<dbReference type="GO" id="GO:0051787">
    <property type="term" value="F:misfolded protein binding"/>
    <property type="evidence" value="ECO:0007669"/>
    <property type="project" value="TreeGrafter"/>
</dbReference>
<dbReference type="Gene3D" id="3.10.20.90">
    <property type="entry name" value="Phosphatidylinositol 3-kinase Catalytic Subunit, Chain A, domain 1"/>
    <property type="match status" value="1"/>
</dbReference>
<feature type="compositionally biased region" description="Low complexity" evidence="12">
    <location>
        <begin position="841"/>
        <end position="863"/>
    </location>
</feature>
<evidence type="ECO:0000259" key="13">
    <source>
        <dbReference type="PROSITE" id="PS50053"/>
    </source>
</evidence>
<evidence type="ECO:0000256" key="6">
    <source>
        <dbReference type="ARBA" id="ARBA00022525"/>
    </source>
</evidence>
<feature type="region of interest" description="Disordered" evidence="12">
    <location>
        <begin position="660"/>
        <end position="737"/>
    </location>
</feature>
<organism evidence="14 15">
    <name type="scientific">Parthenolecanium corni</name>
    <dbReference type="NCBI Taxonomy" id="536013"/>
    <lineage>
        <taxon>Eukaryota</taxon>
        <taxon>Metazoa</taxon>
        <taxon>Ecdysozoa</taxon>
        <taxon>Arthropoda</taxon>
        <taxon>Hexapoda</taxon>
        <taxon>Insecta</taxon>
        <taxon>Pterygota</taxon>
        <taxon>Neoptera</taxon>
        <taxon>Paraneoptera</taxon>
        <taxon>Hemiptera</taxon>
        <taxon>Sternorrhyncha</taxon>
        <taxon>Coccoidea</taxon>
        <taxon>Coccidae</taxon>
        <taxon>Parthenolecanium</taxon>
    </lineage>
</organism>
<feature type="compositionally biased region" description="Low complexity" evidence="12">
    <location>
        <begin position="664"/>
        <end position="718"/>
    </location>
</feature>
<keyword evidence="10" id="KW-0539">Nucleus</keyword>
<feature type="compositionally biased region" description="Polar residues" evidence="12">
    <location>
        <begin position="608"/>
        <end position="620"/>
    </location>
</feature>
<keyword evidence="7" id="KW-0053">Apoptosis</keyword>
<evidence type="ECO:0000256" key="9">
    <source>
        <dbReference type="ARBA" id="ARBA00023186"/>
    </source>
</evidence>
<feature type="region of interest" description="Disordered" evidence="12">
    <location>
        <begin position="390"/>
        <end position="437"/>
    </location>
</feature>
<evidence type="ECO:0000256" key="11">
    <source>
        <dbReference type="ARBA" id="ARBA00030033"/>
    </source>
</evidence>
<feature type="domain" description="Ubiquitin-like" evidence="13">
    <location>
        <begin position="2"/>
        <end position="63"/>
    </location>
</feature>
<feature type="region of interest" description="Disordered" evidence="12">
    <location>
        <begin position="565"/>
        <end position="636"/>
    </location>
</feature>
<dbReference type="GO" id="GO:0031593">
    <property type="term" value="F:polyubiquitin modification-dependent protein binding"/>
    <property type="evidence" value="ECO:0007669"/>
    <property type="project" value="TreeGrafter"/>
</dbReference>
<proteinExistence type="predicted"/>
<evidence type="ECO:0000256" key="10">
    <source>
        <dbReference type="ARBA" id="ARBA00023242"/>
    </source>
</evidence>
<feature type="compositionally biased region" description="Low complexity" evidence="12">
    <location>
        <begin position="570"/>
        <end position="596"/>
    </location>
</feature>
<keyword evidence="9" id="KW-0143">Chaperone</keyword>
<feature type="compositionally biased region" description="Low complexity" evidence="12">
    <location>
        <begin position="621"/>
        <end position="633"/>
    </location>
</feature>
<dbReference type="GO" id="GO:0071818">
    <property type="term" value="C:BAT3 complex"/>
    <property type="evidence" value="ECO:0007669"/>
    <property type="project" value="TreeGrafter"/>
</dbReference>
<protein>
    <recommendedName>
        <fullName evidence="11">BCL2-associated athanogene 6</fullName>
    </recommendedName>
</protein>
<feature type="compositionally biased region" description="Low complexity" evidence="12">
    <location>
        <begin position="784"/>
        <end position="796"/>
    </location>
</feature>
<evidence type="ECO:0000256" key="4">
    <source>
        <dbReference type="ARBA" id="ARBA00022448"/>
    </source>
</evidence>
<gene>
    <name evidence="14" type="ORF">V9T40_004851</name>
</gene>
<evidence type="ECO:0000256" key="5">
    <source>
        <dbReference type="ARBA" id="ARBA00022490"/>
    </source>
</evidence>
<evidence type="ECO:0000313" key="14">
    <source>
        <dbReference type="EMBL" id="KAK7583888.1"/>
    </source>
</evidence>
<feature type="region of interest" description="Disordered" evidence="12">
    <location>
        <begin position="71"/>
        <end position="101"/>
    </location>
</feature>
<evidence type="ECO:0000256" key="1">
    <source>
        <dbReference type="ARBA" id="ARBA00004123"/>
    </source>
</evidence>
<sequence>MIELTIKTLDAQNHHFTVPNDYTVEQLKEHIADTIQIPSESQRCIYLGQVLQNDTKLSDCDVNGKVIHVVQRPPPSSAYSNANDNPTPNSGPMPGHRHETHTGTMYLGAMAFPADFVDTGGLTFLHQLHPRSNLSMSRLAVARSLLRRTTTIINQLESENYFSSNSDQNRQFLGFPNNNLSDDITGADAGAGLDQPEVEIRVESPNSQENVSENVGSNVNDDLPESVGLNGAGINQNNVDDSQNADASSNTQNTDNASGTSNRDDLNRRRPSRTPMMATVMGAVLHAQIRLIPFMRLLRQYLIQDTAFGPDSQTTHTEQQVQALYNSVSELMHYFAHIYHSLSDIMCDFSQPPPRTLRCRPVILQQQHATVLRSGPRARTLIRSPLVAVARSVPSSNSTASSDESANSTNPTNSSRTATATTAESTDPGNDAAHRGVGTSSVEVVIEEADTTNMQDNTDDGTPVNMDIGESTEEGAANGGASGGAPTVTMRARGGNTFVIQSMPSLPDGVLPDGIRINSVEATILAPNEDLAAAFTGGSNNQRWRAGILPAEVLQNMFGFINQVRSTTRQQQQQQPQQPQQQQQPQQPQQQQQQQQNHRDTNGDRQRQPNAESGSNADQPSNNTNENNQSSNSSHERLEFDITGVSRTFDPFLPCHSHHIHPVTRSTNSRSTTQNTSTQASSNQSDQSNQTQSGATQTTTTDDQSLPQQQQQQQSTQSARNDTAGQQSANINEADGGINIPEVTRNVASFINNIFPGLNIGNLMIRRSASVATPSSPEMNRRSAPAPANVVPNNANQSSENRRRFPRSRPVFTRVRPINRRPRVNTTNGQPNAAASAGADSPSLNENQLSLSSSSSASTSSLSSDEDVADTSGHEKKKPKKEKDHEFSPSKAIKSKKPNDSKKDSAANYPLYQDNQEALFLDIVNSAIKNISLEQLTQGSEANTDQLASSVCRNIRNYLSTQPNTVSNIKEDLLNVVNVLVNNDLYRMKNLLDSDCVKQEIDLVSTICKFNQDSIPELIECIINCEDLNETEIKQFYQIFKFYVARLLTLFVHCIAGNDKSINIRKVLGSVIEEILKGLPKNDELTRWLRKDLINHVISYSKICHPDNLPAFMKHYVVYRLPPVMPVKCTVATALTSVGNNNNATTSQQAQPMEVEEAAQSSSSNSSEASFVSANSEDSRAVGESTNAQVPSNPPNNSSTSSAEIVPEVRLNSEEWHRSFPSDWVPIIARDIHRLRRQGSQPPFSDAYLSGMPTKRRKLIQNSKPNVNSNEQLINGNISSAIDGAGFSASLGSVSNQLTSESSVNSNAESLSNMAKEELKENVRENIVQQTDFLPSRFPDSAKYFMDK</sequence>
<dbReference type="EMBL" id="JBBCAQ010000032">
    <property type="protein sequence ID" value="KAK7583888.1"/>
    <property type="molecule type" value="Genomic_DNA"/>
</dbReference>
<dbReference type="InterPro" id="IPR016024">
    <property type="entry name" value="ARM-type_fold"/>
</dbReference>
<dbReference type="SUPFAM" id="SSF54236">
    <property type="entry name" value="Ubiquitin-like"/>
    <property type="match status" value="1"/>
</dbReference>
<feature type="region of interest" description="Disordered" evidence="12">
    <location>
        <begin position="773"/>
        <end position="907"/>
    </location>
</feature>
<keyword evidence="8" id="KW-0156">Chromatin regulator</keyword>
<dbReference type="GO" id="GO:0036503">
    <property type="term" value="P:ERAD pathway"/>
    <property type="evidence" value="ECO:0007669"/>
    <property type="project" value="TreeGrafter"/>
</dbReference>
<evidence type="ECO:0000256" key="2">
    <source>
        <dbReference type="ARBA" id="ARBA00004514"/>
    </source>
</evidence>
<dbReference type="Proteomes" id="UP001367676">
    <property type="component" value="Unassembled WGS sequence"/>
</dbReference>
<dbReference type="GO" id="GO:0006915">
    <property type="term" value="P:apoptotic process"/>
    <property type="evidence" value="ECO:0007669"/>
    <property type="project" value="UniProtKB-KW"/>
</dbReference>
<dbReference type="PROSITE" id="PS50053">
    <property type="entry name" value="UBIQUITIN_2"/>
    <property type="match status" value="1"/>
</dbReference>
<evidence type="ECO:0000256" key="8">
    <source>
        <dbReference type="ARBA" id="ARBA00022853"/>
    </source>
</evidence>
<reference evidence="14 15" key="1">
    <citation type="submission" date="2024-03" db="EMBL/GenBank/DDBJ databases">
        <title>Adaptation during the transition from Ophiocordyceps entomopathogen to insect associate is accompanied by gene loss and intensified selection.</title>
        <authorList>
            <person name="Ward C.M."/>
            <person name="Onetto C.A."/>
            <person name="Borneman A.R."/>
        </authorList>
    </citation>
    <scope>NUCLEOTIDE SEQUENCE [LARGE SCALE GENOMIC DNA]</scope>
    <source>
        <strain evidence="14">AWRI1</strain>
        <tissue evidence="14">Single Adult Female</tissue>
    </source>
</reference>
<dbReference type="PANTHER" id="PTHR15204">
    <property type="entry name" value="LARGE PROLINE-RICH PROTEIN BAG6"/>
    <property type="match status" value="1"/>
</dbReference>
<feature type="compositionally biased region" description="Polar residues" evidence="12">
    <location>
        <begin position="233"/>
        <end position="261"/>
    </location>
</feature>
<keyword evidence="4" id="KW-0813">Transport</keyword>
<feature type="compositionally biased region" description="Polar residues" evidence="12">
    <location>
        <begin position="77"/>
        <end position="90"/>
    </location>
</feature>
<feature type="compositionally biased region" description="Basic and acidic residues" evidence="12">
    <location>
        <begin position="597"/>
        <end position="607"/>
    </location>
</feature>
<feature type="compositionally biased region" description="Low complexity" evidence="12">
    <location>
        <begin position="395"/>
        <end position="426"/>
    </location>
</feature>
<comment type="subcellular location">
    <subcellularLocation>
        <location evidence="2">Cytoplasm</location>
        <location evidence="2">Cytosol</location>
    </subcellularLocation>
    <subcellularLocation>
        <location evidence="1">Nucleus</location>
    </subcellularLocation>
    <subcellularLocation>
        <location evidence="3">Secreted</location>
        <location evidence="3">Extracellular exosome</location>
    </subcellularLocation>
</comment>
<dbReference type="GO" id="GO:0005634">
    <property type="term" value="C:nucleus"/>
    <property type="evidence" value="ECO:0007669"/>
    <property type="project" value="UniProtKB-SubCell"/>
</dbReference>
<dbReference type="SMART" id="SM00213">
    <property type="entry name" value="UBQ"/>
    <property type="match status" value="1"/>
</dbReference>
<feature type="compositionally biased region" description="Polar residues" evidence="12">
    <location>
        <begin position="1138"/>
        <end position="1151"/>
    </location>
</feature>
<dbReference type="PANTHER" id="PTHR15204:SF0">
    <property type="entry name" value="LARGE PROLINE-RICH PROTEIN BAG6"/>
    <property type="match status" value="1"/>
</dbReference>
<comment type="caution">
    <text evidence="14">The sequence shown here is derived from an EMBL/GenBank/DDBJ whole genome shotgun (WGS) entry which is preliminary data.</text>
</comment>
<dbReference type="GO" id="GO:0006325">
    <property type="term" value="P:chromatin organization"/>
    <property type="evidence" value="ECO:0007669"/>
    <property type="project" value="UniProtKB-KW"/>
</dbReference>
<name>A0AAN9TCR4_9HEMI</name>